<dbReference type="Proteomes" id="UP000885986">
    <property type="component" value="Unassembled WGS sequence"/>
</dbReference>
<keyword evidence="6 16" id="KW-0288">FMN</keyword>
<feature type="transmembrane region" description="Helical" evidence="16">
    <location>
        <begin position="372"/>
        <end position="392"/>
    </location>
</feature>
<feature type="transmembrane region" description="Helical" evidence="16">
    <location>
        <begin position="318"/>
        <end position="336"/>
    </location>
</feature>
<dbReference type="HAMAP" id="MF_00426">
    <property type="entry name" value="NqrB"/>
    <property type="match status" value="1"/>
</dbReference>
<feature type="transmembrane region" description="Helical" evidence="16">
    <location>
        <begin position="219"/>
        <end position="241"/>
    </location>
</feature>
<keyword evidence="12 16" id="KW-0406">Ion transport</keyword>
<evidence type="ECO:0000256" key="4">
    <source>
        <dbReference type="ARBA" id="ARBA00022553"/>
    </source>
</evidence>
<keyword evidence="11 16" id="KW-0915">Sodium</keyword>
<feature type="modified residue" description="FMN phosphoryl threonine" evidence="16 17">
    <location>
        <position position="230"/>
    </location>
</feature>
<organism evidence="18">
    <name type="scientific">Desulfurivibrio alkaliphilus</name>
    <dbReference type="NCBI Taxonomy" id="427923"/>
    <lineage>
        <taxon>Bacteria</taxon>
        <taxon>Pseudomonadati</taxon>
        <taxon>Thermodesulfobacteriota</taxon>
        <taxon>Desulfobulbia</taxon>
        <taxon>Desulfobulbales</taxon>
        <taxon>Desulfobulbaceae</taxon>
        <taxon>Desulfurivibrio</taxon>
    </lineage>
</organism>
<reference evidence="18" key="1">
    <citation type="journal article" date="2020" name="mSystems">
        <title>Genome- and Community-Level Interaction Insights into Carbon Utilization and Element Cycling Functions of Hydrothermarchaeota in Hydrothermal Sediment.</title>
        <authorList>
            <person name="Zhou Z."/>
            <person name="Liu Y."/>
            <person name="Xu W."/>
            <person name="Pan J."/>
            <person name="Luo Z.H."/>
            <person name="Li M."/>
        </authorList>
    </citation>
    <scope>NUCLEOTIDE SEQUENCE [LARGE SCALE GENOMIC DNA]</scope>
    <source>
        <strain evidence="18">SpSt-1224</strain>
    </source>
</reference>
<dbReference type="GO" id="GO:0006814">
    <property type="term" value="P:sodium ion transport"/>
    <property type="evidence" value="ECO:0007669"/>
    <property type="project" value="UniProtKB-UniRule"/>
</dbReference>
<evidence type="ECO:0000256" key="17">
    <source>
        <dbReference type="PIRSR" id="PIRSR016055-50"/>
    </source>
</evidence>
<evidence type="ECO:0000256" key="10">
    <source>
        <dbReference type="ARBA" id="ARBA00023027"/>
    </source>
</evidence>
<dbReference type="NCBIfam" id="NF003756">
    <property type="entry name" value="PRK05349.1"/>
    <property type="match status" value="1"/>
</dbReference>
<keyword evidence="9 16" id="KW-1133">Transmembrane helix</keyword>
<keyword evidence="10 16" id="KW-0520">NAD</keyword>
<keyword evidence="5 16" id="KW-0285">Flavoprotein</keyword>
<evidence type="ECO:0000256" key="3">
    <source>
        <dbReference type="ARBA" id="ARBA00022519"/>
    </source>
</evidence>
<feature type="transmembrane region" description="Helical" evidence="16">
    <location>
        <begin position="121"/>
        <end position="140"/>
    </location>
</feature>
<evidence type="ECO:0000256" key="14">
    <source>
        <dbReference type="ARBA" id="ARBA00023136"/>
    </source>
</evidence>
<feature type="transmembrane region" description="Helical" evidence="16">
    <location>
        <begin position="288"/>
        <end position="306"/>
    </location>
</feature>
<comment type="cofactor">
    <cofactor evidence="16 17">
        <name>FMN</name>
        <dbReference type="ChEBI" id="CHEBI:58210"/>
    </cofactor>
</comment>
<feature type="transmembrane region" description="Helical" evidence="16">
    <location>
        <begin position="58"/>
        <end position="75"/>
    </location>
</feature>
<name>A0A7C2TJN9_9BACT</name>
<keyword evidence="3" id="KW-0997">Cell inner membrane</keyword>
<keyword evidence="15 16" id="KW-0739">Sodium transport</keyword>
<evidence type="ECO:0000256" key="15">
    <source>
        <dbReference type="ARBA" id="ARBA00023201"/>
    </source>
</evidence>
<keyword evidence="14 16" id="KW-0472">Membrane</keyword>
<dbReference type="AlphaFoldDB" id="A0A7C2TJN9"/>
<comment type="similarity">
    <text evidence="16">Belongs to the NqrB/RnfD family.</text>
</comment>
<evidence type="ECO:0000256" key="16">
    <source>
        <dbReference type="HAMAP-Rule" id="MF_00426"/>
    </source>
</evidence>
<comment type="caution">
    <text evidence="18">The sequence shown here is derived from an EMBL/GenBank/DDBJ whole genome shotgun (WGS) entry which is preliminary data.</text>
</comment>
<dbReference type="PANTHER" id="PTHR30578:SF1">
    <property type="entry name" value="NA(+)-TRANSLOCATING NADH-QUINONE REDUCTASE SUBUNIT B"/>
    <property type="match status" value="1"/>
</dbReference>
<comment type="catalytic activity">
    <reaction evidence="16">
        <text>a ubiquinone + n Na(+)(in) + NADH + H(+) = a ubiquinol + n Na(+)(out) + NAD(+)</text>
        <dbReference type="Rhea" id="RHEA:47748"/>
        <dbReference type="Rhea" id="RHEA-COMP:9565"/>
        <dbReference type="Rhea" id="RHEA-COMP:9566"/>
        <dbReference type="ChEBI" id="CHEBI:15378"/>
        <dbReference type="ChEBI" id="CHEBI:16389"/>
        <dbReference type="ChEBI" id="CHEBI:17976"/>
        <dbReference type="ChEBI" id="CHEBI:29101"/>
        <dbReference type="ChEBI" id="CHEBI:57540"/>
        <dbReference type="ChEBI" id="CHEBI:57945"/>
        <dbReference type="EC" id="7.2.1.1"/>
    </reaction>
</comment>
<comment type="subcellular location">
    <subcellularLocation>
        <location evidence="16">Cell membrane</location>
        <topology evidence="16">Multi-pass membrane protein</topology>
    </subcellularLocation>
</comment>
<keyword evidence="13 16" id="KW-0830">Ubiquinone</keyword>
<dbReference type="GO" id="GO:0016655">
    <property type="term" value="F:oxidoreductase activity, acting on NAD(P)H, quinone or similar compound as acceptor"/>
    <property type="evidence" value="ECO:0007669"/>
    <property type="project" value="UniProtKB-UniRule"/>
</dbReference>
<evidence type="ECO:0000256" key="11">
    <source>
        <dbReference type="ARBA" id="ARBA00023053"/>
    </source>
</evidence>
<sequence length="404" mass="44120">MIRRLDRYLRKLEPHFKKGGRWSRWYPLYEATDSFLMGSRLTTATAPHVRDAIDFKRIMIMVIIALIPCVLMALWNTGYQANLALQSLGVDIPPGWRGAILAATTGTSPTSLAANILHGSLYFLPIYLVCVVVGSIWETIFNVIRGHEMSEAFLVTSLLLPLTLPPTIPLWQVAVGTSFGVIFAKEVFGGVGRNFMNPALVCRAFLFFAYPAQMSGEGVWVAVDGFSSATPLAALAAAPAADPLLSLGYSWWDAFVGTIPGSMGETSTLACLLGAILLLITRIASWRIMGSMLLGALVVGLLFWFFPAPDSPMHRVPPHWHLVLGGFALGLVFMATDPVSAPHTDIGKWCYGLFIGALAMVLRVLNPAFPEGVMLAILLGNICAPFFDYLVIQANIRRRMLRHG</sequence>
<evidence type="ECO:0000256" key="13">
    <source>
        <dbReference type="ARBA" id="ARBA00023075"/>
    </source>
</evidence>
<dbReference type="EMBL" id="DSDS01000110">
    <property type="protein sequence ID" value="HET98005.1"/>
    <property type="molecule type" value="Genomic_DNA"/>
</dbReference>
<dbReference type="GO" id="GO:0055085">
    <property type="term" value="P:transmembrane transport"/>
    <property type="evidence" value="ECO:0007669"/>
    <property type="project" value="InterPro"/>
</dbReference>
<keyword evidence="4 16" id="KW-0597">Phosphoprotein</keyword>
<gene>
    <name evidence="16" type="primary">nqrB</name>
    <name evidence="18" type="ORF">ENN98_04820</name>
</gene>
<dbReference type="InterPro" id="IPR004338">
    <property type="entry name" value="NqrB/RnfD"/>
</dbReference>
<dbReference type="PANTHER" id="PTHR30578">
    <property type="entry name" value="ELECTRON TRANSPORT COMPLEX PROTEIN RNFD"/>
    <property type="match status" value="1"/>
</dbReference>
<feature type="transmembrane region" description="Helical" evidence="16">
    <location>
        <begin position="195"/>
        <end position="212"/>
    </location>
</feature>
<dbReference type="InterPro" id="IPR010966">
    <property type="entry name" value="NqrB"/>
</dbReference>
<feature type="transmembrane region" description="Helical" evidence="16">
    <location>
        <begin position="261"/>
        <end position="281"/>
    </location>
</feature>
<feature type="transmembrane region" description="Helical" evidence="16">
    <location>
        <begin position="348"/>
        <end position="366"/>
    </location>
</feature>
<keyword evidence="2 16" id="KW-1003">Cell membrane</keyword>
<comment type="function">
    <text evidence="16">NQR complex catalyzes the reduction of ubiquinone-1 to ubiquinol by two successive reactions, coupled with the transport of Na(+) ions from the cytoplasm to the periplasm. NqrA to NqrE are probably involved in the second step, the conversion of ubisemiquinone to ubiquinol.</text>
</comment>
<dbReference type="GO" id="GO:0022904">
    <property type="term" value="P:respiratory electron transport chain"/>
    <property type="evidence" value="ECO:0007669"/>
    <property type="project" value="InterPro"/>
</dbReference>
<evidence type="ECO:0000256" key="9">
    <source>
        <dbReference type="ARBA" id="ARBA00022989"/>
    </source>
</evidence>
<dbReference type="EC" id="7.2.1.1" evidence="16"/>
<evidence type="ECO:0000256" key="7">
    <source>
        <dbReference type="ARBA" id="ARBA00022692"/>
    </source>
</evidence>
<dbReference type="GO" id="GO:0005886">
    <property type="term" value="C:plasma membrane"/>
    <property type="evidence" value="ECO:0007669"/>
    <property type="project" value="UniProtKB-SubCell"/>
</dbReference>
<dbReference type="NCBIfam" id="TIGR01937">
    <property type="entry name" value="nqrB"/>
    <property type="match status" value="1"/>
</dbReference>
<accession>A0A7C2TJN9</accession>
<dbReference type="GO" id="GO:0010181">
    <property type="term" value="F:FMN binding"/>
    <property type="evidence" value="ECO:0007669"/>
    <property type="project" value="InterPro"/>
</dbReference>
<feature type="transmembrane region" description="Helical" evidence="16">
    <location>
        <begin position="152"/>
        <end position="175"/>
    </location>
</feature>
<evidence type="ECO:0000256" key="2">
    <source>
        <dbReference type="ARBA" id="ARBA00022475"/>
    </source>
</evidence>
<keyword evidence="7 16" id="KW-0812">Transmembrane</keyword>
<evidence type="ECO:0000256" key="1">
    <source>
        <dbReference type="ARBA" id="ARBA00022448"/>
    </source>
</evidence>
<keyword evidence="8 16" id="KW-1278">Translocase</keyword>
<proteinExistence type="inferred from homology"/>
<dbReference type="PIRSF" id="PIRSF016055">
    <property type="entry name" value="NADH-UbQ_OxRdtase_B_su"/>
    <property type="match status" value="1"/>
</dbReference>
<evidence type="ECO:0000256" key="12">
    <source>
        <dbReference type="ARBA" id="ARBA00023065"/>
    </source>
</evidence>
<evidence type="ECO:0000256" key="8">
    <source>
        <dbReference type="ARBA" id="ARBA00022967"/>
    </source>
</evidence>
<evidence type="ECO:0000313" key="18">
    <source>
        <dbReference type="EMBL" id="HET98005.1"/>
    </source>
</evidence>
<keyword evidence="1 16" id="KW-0813">Transport</keyword>
<evidence type="ECO:0000256" key="5">
    <source>
        <dbReference type="ARBA" id="ARBA00022630"/>
    </source>
</evidence>
<evidence type="ECO:0000256" key="6">
    <source>
        <dbReference type="ARBA" id="ARBA00022643"/>
    </source>
</evidence>
<dbReference type="Pfam" id="PF03116">
    <property type="entry name" value="NQR2_RnfD_RnfE"/>
    <property type="match status" value="1"/>
</dbReference>
<comment type="subunit">
    <text evidence="16">Composed of six subunits; NqrA, NqrB, NqrC, NqrD, NqrE and NqrF.</text>
</comment>
<protein>
    <recommendedName>
        <fullName evidence="16">Na(+)-translocating NADH-quinone reductase subunit B</fullName>
        <shortName evidence="16">Na(+)-NQR subunit B</shortName>
        <shortName evidence="16">Na(+)-translocating NQR subunit B</shortName>
        <ecNumber evidence="16">7.2.1.1</ecNumber>
    </recommendedName>
    <alternativeName>
        <fullName evidence="16">NQR complex subunit B</fullName>
    </alternativeName>
    <alternativeName>
        <fullName evidence="16">NQR-1 subunit B</fullName>
    </alternativeName>
</protein>